<gene>
    <name evidence="2" type="ORF">EV146_101142</name>
</gene>
<keyword evidence="3" id="KW-1185">Reference proteome</keyword>
<name>A0A4R2BPA3_9BACI</name>
<sequence length="153" mass="16487">MVIFLFLILAINFLLGFWCYRCLFKARTLFDDRFGFNAVLTSTAMISFALALTFFFIFPDNFPAMSIINLSLGIGTGWLFGRMVNGQTLIAGVFNGGIGGMMGTMAGGVAKDPSICGLPASAFSEEVTVLFFGSAGFFLLALTVALLLFALRV</sequence>
<evidence type="ECO:0000313" key="3">
    <source>
        <dbReference type="Proteomes" id="UP000295689"/>
    </source>
</evidence>
<dbReference type="EMBL" id="SLVV01000001">
    <property type="protein sequence ID" value="TCN27814.1"/>
    <property type="molecule type" value="Genomic_DNA"/>
</dbReference>
<evidence type="ECO:0000256" key="1">
    <source>
        <dbReference type="SAM" id="Phobius"/>
    </source>
</evidence>
<reference evidence="2 3" key="1">
    <citation type="journal article" date="2015" name="Stand. Genomic Sci.">
        <title>Genomic Encyclopedia of Bacterial and Archaeal Type Strains, Phase III: the genomes of soil and plant-associated and newly described type strains.</title>
        <authorList>
            <person name="Whitman W.B."/>
            <person name="Woyke T."/>
            <person name="Klenk H.P."/>
            <person name="Zhou Y."/>
            <person name="Lilburn T.G."/>
            <person name="Beck B.J."/>
            <person name="De Vos P."/>
            <person name="Vandamme P."/>
            <person name="Eisen J.A."/>
            <person name="Garrity G."/>
            <person name="Hugenholtz P."/>
            <person name="Kyrpides N.C."/>
        </authorList>
    </citation>
    <scope>NUCLEOTIDE SEQUENCE [LARGE SCALE GENOMIC DNA]</scope>
    <source>
        <strain evidence="2 3">CV53</strain>
    </source>
</reference>
<feature type="transmembrane region" description="Helical" evidence="1">
    <location>
        <begin position="129"/>
        <end position="151"/>
    </location>
</feature>
<feature type="transmembrane region" description="Helical" evidence="1">
    <location>
        <begin position="88"/>
        <end position="109"/>
    </location>
</feature>
<dbReference type="Proteomes" id="UP000295689">
    <property type="component" value="Unassembled WGS sequence"/>
</dbReference>
<dbReference type="RefSeq" id="WP_132000798.1">
    <property type="nucleotide sequence ID" value="NZ_JABUHM010000006.1"/>
</dbReference>
<feature type="transmembrane region" description="Helical" evidence="1">
    <location>
        <begin position="36"/>
        <end position="58"/>
    </location>
</feature>
<evidence type="ECO:0000313" key="2">
    <source>
        <dbReference type="EMBL" id="TCN27814.1"/>
    </source>
</evidence>
<keyword evidence="1" id="KW-1133">Transmembrane helix</keyword>
<proteinExistence type="predicted"/>
<accession>A0A4R2BPA3</accession>
<feature type="transmembrane region" description="Helical" evidence="1">
    <location>
        <begin position="6"/>
        <end position="24"/>
    </location>
</feature>
<keyword evidence="1" id="KW-0472">Membrane</keyword>
<keyword evidence="1" id="KW-0812">Transmembrane</keyword>
<protein>
    <submittedName>
        <fullName evidence="2">Uncharacterized protein</fullName>
    </submittedName>
</protein>
<organism evidence="2 3">
    <name type="scientific">Mesobacillus foraminis</name>
    <dbReference type="NCBI Taxonomy" id="279826"/>
    <lineage>
        <taxon>Bacteria</taxon>
        <taxon>Bacillati</taxon>
        <taxon>Bacillota</taxon>
        <taxon>Bacilli</taxon>
        <taxon>Bacillales</taxon>
        <taxon>Bacillaceae</taxon>
        <taxon>Mesobacillus</taxon>
    </lineage>
</organism>
<dbReference type="AlphaFoldDB" id="A0A4R2BPA3"/>
<feature type="transmembrane region" description="Helical" evidence="1">
    <location>
        <begin position="64"/>
        <end position="81"/>
    </location>
</feature>
<comment type="caution">
    <text evidence="2">The sequence shown here is derived from an EMBL/GenBank/DDBJ whole genome shotgun (WGS) entry which is preliminary data.</text>
</comment>